<evidence type="ECO:0000313" key="3">
    <source>
        <dbReference type="EMBL" id="HAB1504675.1"/>
    </source>
</evidence>
<dbReference type="AlphaFoldDB" id="A0A6X7NMC5"/>
<dbReference type="Gene3D" id="3.30.370.10">
    <property type="entry name" value="Barstar-like"/>
    <property type="match status" value="1"/>
</dbReference>
<feature type="non-terminal residue" evidence="3">
    <location>
        <position position="51"/>
    </location>
</feature>
<accession>A0A6X7NMC5</accession>
<comment type="caution">
    <text evidence="3">The sequence shown here is derived from an EMBL/GenBank/DDBJ whole genome shotgun (WGS) entry which is preliminary data.</text>
</comment>
<evidence type="ECO:0000259" key="2">
    <source>
        <dbReference type="Pfam" id="PF01337"/>
    </source>
</evidence>
<dbReference type="InterPro" id="IPR000468">
    <property type="entry name" value="Barstar"/>
</dbReference>
<reference evidence="3" key="1">
    <citation type="journal article" date="2018" name="Genome Biol.">
        <title>SKESA: strategic k-mer extension for scrupulous assemblies.</title>
        <authorList>
            <person name="Souvorov A."/>
            <person name="Agarwala R."/>
            <person name="Lipman D.J."/>
        </authorList>
    </citation>
    <scope>NUCLEOTIDE SEQUENCE</scope>
    <source>
        <strain evidence="3">1906F9103</strain>
    </source>
</reference>
<gene>
    <name evidence="3" type="ORF">GI594_21325</name>
</gene>
<dbReference type="Pfam" id="PF01337">
    <property type="entry name" value="Barstar"/>
    <property type="match status" value="1"/>
</dbReference>
<dbReference type="SUPFAM" id="SSF52038">
    <property type="entry name" value="Barstar-related"/>
    <property type="match status" value="1"/>
</dbReference>
<evidence type="ECO:0000256" key="1">
    <source>
        <dbReference type="ARBA" id="ARBA00006845"/>
    </source>
</evidence>
<sequence length="51" mass="5980">MKMITLSIDLKEINGVIEFHNKFKQLFGFPDFYGNNFHAFVDCLTSLRIPE</sequence>
<dbReference type="InterPro" id="IPR035905">
    <property type="entry name" value="Barstar-like_sf"/>
</dbReference>
<name>A0A6X7NMC5_SALER</name>
<feature type="domain" description="Barstar (barnase inhibitor)" evidence="2">
    <location>
        <begin position="5"/>
        <end position="47"/>
    </location>
</feature>
<comment type="similarity">
    <text evidence="1">Belongs to the barstar family.</text>
</comment>
<protein>
    <submittedName>
        <fullName evidence="3">Barstar family protein</fullName>
    </submittedName>
</protein>
<dbReference type="EMBL" id="DAAFTT010000033">
    <property type="protein sequence ID" value="HAB1504675.1"/>
    <property type="molecule type" value="Genomic_DNA"/>
</dbReference>
<proteinExistence type="inferred from homology"/>
<reference evidence="3" key="2">
    <citation type="submission" date="2019-07" db="EMBL/GenBank/DDBJ databases">
        <authorList>
            <consortium name="NCBI Pathogen Detection Project"/>
        </authorList>
    </citation>
    <scope>NUCLEOTIDE SEQUENCE</scope>
    <source>
        <strain evidence="3">1906F9103</strain>
    </source>
</reference>
<organism evidence="3">
    <name type="scientific">Salmonella enterica</name>
    <name type="common">Salmonella choleraesuis</name>
    <dbReference type="NCBI Taxonomy" id="28901"/>
    <lineage>
        <taxon>Bacteria</taxon>
        <taxon>Pseudomonadati</taxon>
        <taxon>Pseudomonadota</taxon>
        <taxon>Gammaproteobacteria</taxon>
        <taxon>Enterobacterales</taxon>
        <taxon>Enterobacteriaceae</taxon>
        <taxon>Salmonella</taxon>
    </lineage>
</organism>